<keyword evidence="1" id="KW-0812">Transmembrane</keyword>
<protein>
    <submittedName>
        <fullName evidence="2">Uncharacterized protein</fullName>
    </submittedName>
</protein>
<proteinExistence type="predicted"/>
<keyword evidence="1" id="KW-1133">Transmembrane helix</keyword>
<keyword evidence="1" id="KW-0472">Membrane</keyword>
<sequence length="119" mass="13392">METNQATVYRAYTDPGTGEWITKVWDGSSFIYNMTISAISAVLGVALGGKIGAAIGAIAAEFFKKGSDYAYYHVVDNWMMSKLYPVTVVIRESTHTTYNLDSKHKYTKGTDYYEYDGRW</sequence>
<feature type="transmembrane region" description="Helical" evidence="1">
    <location>
        <begin position="30"/>
        <end position="63"/>
    </location>
</feature>
<dbReference type="Proteomes" id="UP001152879">
    <property type="component" value="Unassembled WGS sequence"/>
</dbReference>
<evidence type="ECO:0000313" key="2">
    <source>
        <dbReference type="EMBL" id="MDG4512084.1"/>
    </source>
</evidence>
<dbReference type="EMBL" id="JANFML010000009">
    <property type="protein sequence ID" value="MDG4512084.1"/>
    <property type="molecule type" value="Genomic_DNA"/>
</dbReference>
<name>A0A9X4MJX4_STRSU</name>
<comment type="caution">
    <text evidence="2">The sequence shown here is derived from an EMBL/GenBank/DDBJ whole genome shotgun (WGS) entry which is preliminary data.</text>
</comment>
<accession>A0A9X4MJX4</accession>
<gene>
    <name evidence="2" type="ORF">NOL15_04345</name>
</gene>
<organism evidence="2 3">
    <name type="scientific">Streptococcus suis</name>
    <dbReference type="NCBI Taxonomy" id="1307"/>
    <lineage>
        <taxon>Bacteria</taxon>
        <taxon>Bacillati</taxon>
        <taxon>Bacillota</taxon>
        <taxon>Bacilli</taxon>
        <taxon>Lactobacillales</taxon>
        <taxon>Streptococcaceae</taxon>
        <taxon>Streptococcus</taxon>
    </lineage>
</organism>
<dbReference type="AlphaFoldDB" id="A0A9X4MJX4"/>
<evidence type="ECO:0000256" key="1">
    <source>
        <dbReference type="SAM" id="Phobius"/>
    </source>
</evidence>
<reference evidence="2" key="1">
    <citation type="submission" date="2022-07" db="EMBL/GenBank/DDBJ databases">
        <title>Whole Genome Sequencing of Streptococcus suis.</title>
        <authorList>
            <person name="Dai X."/>
            <person name="Huang J."/>
            <person name="Wang L."/>
        </authorList>
    </citation>
    <scope>NUCLEOTIDE SEQUENCE</scope>
    <source>
        <strain evidence="2">SFB2</strain>
    </source>
</reference>
<evidence type="ECO:0000313" key="3">
    <source>
        <dbReference type="Proteomes" id="UP001152879"/>
    </source>
</evidence>